<reference evidence="1" key="1">
    <citation type="submission" date="2019-10" db="EMBL/GenBank/DDBJ databases">
        <authorList>
            <consortium name="PulseNet: The National Subtyping Network for Foodborne Disease Surveillance"/>
            <person name="Tarr C.L."/>
            <person name="Trees E."/>
            <person name="Katz L.S."/>
            <person name="Carleton-Romer H.A."/>
            <person name="Stroika S."/>
            <person name="Kucerova Z."/>
            <person name="Roache K.F."/>
            <person name="Sabol A.L."/>
            <person name="Besser J."/>
            <person name="Gerner-Smidt P."/>
        </authorList>
    </citation>
    <scope>NUCLEOTIDE SEQUENCE</scope>
    <source>
        <strain evidence="1">PNUSAS107527</strain>
    </source>
</reference>
<name>A0A627YYP6_SALER</name>
<accession>A0A627YYP6</accession>
<comment type="caution">
    <text evidence="1">The sequence shown here is derived from an EMBL/GenBank/DDBJ whole genome shotgun (WGS) entry which is preliminary data.</text>
</comment>
<sequence length="87" mass="9966">MDDEQTFSLGYAQMTAITEQYIRECIRNAGNAGSREEAITETDWARASLDHWHLLARACGAPESTVADDRQRLTDLIWCYPSEEEQR</sequence>
<gene>
    <name evidence="1" type="ORF">GA291_23035</name>
</gene>
<dbReference type="EMBL" id="AALTIN010000124">
    <property type="protein sequence ID" value="EDD1783037.1"/>
    <property type="molecule type" value="Genomic_DNA"/>
</dbReference>
<proteinExistence type="predicted"/>
<dbReference type="AlphaFoldDB" id="A0A627YYP6"/>
<protein>
    <submittedName>
        <fullName evidence="1">Uncharacterized protein</fullName>
    </submittedName>
</protein>
<organism evidence="1">
    <name type="scientific">Salmonella enterica</name>
    <name type="common">Salmonella choleraesuis</name>
    <dbReference type="NCBI Taxonomy" id="28901"/>
    <lineage>
        <taxon>Bacteria</taxon>
        <taxon>Pseudomonadati</taxon>
        <taxon>Pseudomonadota</taxon>
        <taxon>Gammaproteobacteria</taxon>
        <taxon>Enterobacterales</taxon>
        <taxon>Enterobacteriaceae</taxon>
        <taxon>Salmonella</taxon>
    </lineage>
</organism>
<evidence type="ECO:0000313" key="1">
    <source>
        <dbReference type="EMBL" id="EDD1783037.1"/>
    </source>
</evidence>